<evidence type="ECO:0000256" key="6">
    <source>
        <dbReference type="SAM" id="Phobius"/>
    </source>
</evidence>
<keyword evidence="4 6" id="KW-1133">Transmembrane helix</keyword>
<dbReference type="AlphaFoldDB" id="A0A5P2H9F1"/>
<feature type="transmembrane region" description="Helical" evidence="6">
    <location>
        <begin position="185"/>
        <end position="207"/>
    </location>
</feature>
<keyword evidence="2" id="KW-1003">Cell membrane</keyword>
<evidence type="ECO:0000256" key="5">
    <source>
        <dbReference type="ARBA" id="ARBA00023136"/>
    </source>
</evidence>
<keyword evidence="5 6" id="KW-0472">Membrane</keyword>
<evidence type="ECO:0000256" key="1">
    <source>
        <dbReference type="ARBA" id="ARBA00004651"/>
    </source>
</evidence>
<dbReference type="EMBL" id="CP044066">
    <property type="protein sequence ID" value="QET03939.1"/>
    <property type="molecule type" value="Genomic_DNA"/>
</dbReference>
<name>A0A5P2H9F1_9BURK</name>
<gene>
    <name evidence="7" type="ORF">FOB72_17400</name>
</gene>
<keyword evidence="7" id="KW-0614">Plasmid</keyword>
<comment type="subcellular location">
    <subcellularLocation>
        <location evidence="1">Cell membrane</location>
        <topology evidence="1">Multi-pass membrane protein</topology>
    </subcellularLocation>
</comment>
<evidence type="ECO:0000256" key="3">
    <source>
        <dbReference type="ARBA" id="ARBA00022692"/>
    </source>
</evidence>
<protein>
    <submittedName>
        <fullName evidence="7">YihY/virulence factor BrkB family protein</fullName>
    </submittedName>
</protein>
<sequence>MQKKADRCSPSRSIFLLLRDTVSAWLDDYAPSMGATLAYYTVFSVAPLLLIVITVAGVAFGAEAARGAVVHRIGGLVGPEGAAAIEAMLVSVNRPGATRVTAVIGVAALFIGATTVFAELQDALDRIWRAPERKKASGIVEFFRTRVLSFGMVLGIGFLLIVSLVASAALSALGRAWLPLSEIEALAHGADTLLSFSLVTVAFALIYKTIPHANVRWPDVWLGALVTSALFKFGKLLIGLYIGKAGVASGYGAAGSLVVVLIWVYYSAQIFLLGAEFTWLYANRYGSRKGLPKPTIKNNDVLVPRRPARECETEARERRPRQ</sequence>
<evidence type="ECO:0000256" key="4">
    <source>
        <dbReference type="ARBA" id="ARBA00022989"/>
    </source>
</evidence>
<dbReference type="Proteomes" id="UP000322822">
    <property type="component" value="Plasmid unnamed1"/>
</dbReference>
<dbReference type="Pfam" id="PF03631">
    <property type="entry name" value="Virul_fac_BrkB"/>
    <property type="match status" value="1"/>
</dbReference>
<evidence type="ECO:0000313" key="8">
    <source>
        <dbReference type="Proteomes" id="UP000322822"/>
    </source>
</evidence>
<evidence type="ECO:0000256" key="2">
    <source>
        <dbReference type="ARBA" id="ARBA00022475"/>
    </source>
</evidence>
<accession>A0A5P2H9F1</accession>
<organism evidence="7 8">
    <name type="scientific">Cupriavidus pauculus</name>
    <dbReference type="NCBI Taxonomy" id="82633"/>
    <lineage>
        <taxon>Bacteria</taxon>
        <taxon>Pseudomonadati</taxon>
        <taxon>Pseudomonadota</taxon>
        <taxon>Betaproteobacteria</taxon>
        <taxon>Burkholderiales</taxon>
        <taxon>Burkholderiaceae</taxon>
        <taxon>Cupriavidus</taxon>
    </lineage>
</organism>
<geneLocation type="plasmid" evidence="7">
    <name>unnamed1</name>
</geneLocation>
<dbReference type="PANTHER" id="PTHR30213:SF1">
    <property type="entry name" value="INNER MEMBRANE PROTEIN YHJD"/>
    <property type="match status" value="1"/>
</dbReference>
<evidence type="ECO:0000313" key="7">
    <source>
        <dbReference type="EMBL" id="QET03939.1"/>
    </source>
</evidence>
<feature type="transmembrane region" description="Helical" evidence="6">
    <location>
        <begin position="147"/>
        <end position="173"/>
    </location>
</feature>
<feature type="transmembrane region" description="Helical" evidence="6">
    <location>
        <begin position="262"/>
        <end position="282"/>
    </location>
</feature>
<dbReference type="PIRSF" id="PIRSF035875">
    <property type="entry name" value="RNase_BN"/>
    <property type="match status" value="1"/>
</dbReference>
<dbReference type="RefSeq" id="WP_150374004.1">
    <property type="nucleotide sequence ID" value="NZ_CP044066.1"/>
</dbReference>
<dbReference type="NCBIfam" id="TIGR00765">
    <property type="entry name" value="yihY_not_rbn"/>
    <property type="match status" value="1"/>
</dbReference>
<dbReference type="GO" id="GO:0005886">
    <property type="term" value="C:plasma membrane"/>
    <property type="evidence" value="ECO:0007669"/>
    <property type="project" value="UniProtKB-SubCell"/>
</dbReference>
<keyword evidence="3 6" id="KW-0812">Transmembrane</keyword>
<feature type="transmembrane region" description="Helical" evidence="6">
    <location>
        <begin position="37"/>
        <end position="62"/>
    </location>
</feature>
<proteinExistence type="predicted"/>
<reference evidence="7 8" key="1">
    <citation type="submission" date="2019-09" db="EMBL/GenBank/DDBJ databases">
        <title>FDA dAtabase for Regulatory Grade micrObial Sequences (FDA-ARGOS): Supporting development and validation of Infectious Disease Dx tests.</title>
        <authorList>
            <person name="Sciortino C."/>
            <person name="Tallon L."/>
            <person name="Sadzewicz L."/>
            <person name="Vavikolanu K."/>
            <person name="Mehta A."/>
            <person name="Aluvathingal J."/>
            <person name="Nadendla S."/>
            <person name="Nandy P."/>
            <person name="Geyer C."/>
            <person name="Yan Y."/>
            <person name="Sichtig H."/>
        </authorList>
    </citation>
    <scope>NUCLEOTIDE SEQUENCE [LARGE SCALE GENOMIC DNA]</scope>
    <source>
        <strain evidence="7 8">FDAARGOS_664</strain>
        <plasmid evidence="7 8">unnamed1</plasmid>
    </source>
</reference>
<dbReference type="InterPro" id="IPR017039">
    <property type="entry name" value="Virul_fac_BrkB"/>
</dbReference>
<dbReference type="OrthoDB" id="9797028at2"/>
<dbReference type="PANTHER" id="PTHR30213">
    <property type="entry name" value="INNER MEMBRANE PROTEIN YHJD"/>
    <property type="match status" value="1"/>
</dbReference>
<feature type="transmembrane region" description="Helical" evidence="6">
    <location>
        <begin position="219"/>
        <end position="242"/>
    </location>
</feature>